<sequence length="705" mass="79431">MRPPRRYHQQRTLRHSAIRQKVRARELKSSAVRNFWRHLQPDQEIMCGIRQTQAQDAGTEAKFPQTNTAIAGYRRTNESRVLAGECGTAASTRVARCMNCLFSRVLLVVLSSMCLEHTGTYHASAGACGKNSSMSLPNTADRAQRTRQYRSSFFYVRGSVLTIRNEPRTSIQSRYLVGARDLQPGEMIMSEEPLVVGPCQGCKPMCLGCYKLLVSDMENMARIAKDFETVSAQSKVMMQTASEIGDVNQARVGRGRINVDKSVPASLVMVEQKDVPATCCKCGWPMCGPDCQGLNTEFGHSTHECAILASCEVSRHLTQDLKAQYSAIVPLRCLLMKHHKPDKWKVLCTMESHNEVRRKLPNIWQNNQSSVVDRIRELWGVRQYSEEEIHTVCGVLEVNAFEVGQHGVSVRALYPTAFYLAHSCVPNTSHTDDDNYKLTVRCSSQIKKGETITLSYAYTLQGTLKRREHLKESKFFDCCCPRCKDPTELATYAGALKCPKCDAGYVISSEPLERAASWRCSQCSNYTVTAHSVLLLLEKIADEVEALDANGIEAMEGFLQKYRNVLHPNHYHCLGVKHSLSQLYGKIQGYMINELPDKLLHRKRDVCQELLKVINVLEPGYSRLRGIILYELHAPLMILITRGFDSRAFSKKDLRKHLKEVVDCLEEANVILSFEPPNSSEGEMAASAKEALIRIRDWQDLVGKI</sequence>
<dbReference type="Pfam" id="PF00856">
    <property type="entry name" value="SET"/>
    <property type="match status" value="1"/>
</dbReference>
<dbReference type="Gene3D" id="1.10.220.160">
    <property type="match status" value="1"/>
</dbReference>
<dbReference type="AlphaFoldDB" id="A0A7R9HRN1"/>
<dbReference type="GO" id="GO:0008170">
    <property type="term" value="F:N-methyltransferase activity"/>
    <property type="evidence" value="ECO:0007669"/>
    <property type="project" value="UniProtKB-ARBA"/>
</dbReference>
<dbReference type="PANTHER" id="PTHR46455:SF5">
    <property type="entry name" value="SET AND MYND DOMAIN CONTAINING, ARTHROPOD-SPECIFIC, MEMBER 4, ISOFORM A"/>
    <property type="match status" value="1"/>
</dbReference>
<organism evidence="2">
    <name type="scientific">Timema monikensis</name>
    <dbReference type="NCBI Taxonomy" id="170555"/>
    <lineage>
        <taxon>Eukaryota</taxon>
        <taxon>Metazoa</taxon>
        <taxon>Ecdysozoa</taxon>
        <taxon>Arthropoda</taxon>
        <taxon>Hexapoda</taxon>
        <taxon>Insecta</taxon>
        <taxon>Pterygota</taxon>
        <taxon>Neoptera</taxon>
        <taxon>Polyneoptera</taxon>
        <taxon>Phasmatodea</taxon>
        <taxon>Timematodea</taxon>
        <taxon>Timematoidea</taxon>
        <taxon>Timematidae</taxon>
        <taxon>Timema</taxon>
    </lineage>
</organism>
<dbReference type="Gene3D" id="2.170.270.10">
    <property type="entry name" value="SET domain"/>
    <property type="match status" value="1"/>
</dbReference>
<protein>
    <recommendedName>
        <fullName evidence="1">SET domain-containing protein</fullName>
    </recommendedName>
</protein>
<dbReference type="GO" id="GO:0008757">
    <property type="term" value="F:S-adenosylmethionine-dependent methyltransferase activity"/>
    <property type="evidence" value="ECO:0007669"/>
    <property type="project" value="UniProtKB-ARBA"/>
</dbReference>
<dbReference type="EMBL" id="OB794327">
    <property type="protein sequence ID" value="CAD7430070.1"/>
    <property type="molecule type" value="Genomic_DNA"/>
</dbReference>
<dbReference type="GO" id="GO:0008276">
    <property type="term" value="F:protein methyltransferase activity"/>
    <property type="evidence" value="ECO:0007669"/>
    <property type="project" value="UniProtKB-ARBA"/>
</dbReference>
<gene>
    <name evidence="2" type="ORF">TMSB3V08_LOCUS6839</name>
</gene>
<dbReference type="InterPro" id="IPR046341">
    <property type="entry name" value="SET_dom_sf"/>
</dbReference>
<proteinExistence type="predicted"/>
<name>A0A7R9HRN1_9NEOP</name>
<feature type="domain" description="SET" evidence="1">
    <location>
        <begin position="407"/>
        <end position="456"/>
    </location>
</feature>
<dbReference type="SUPFAM" id="SSF82199">
    <property type="entry name" value="SET domain"/>
    <property type="match status" value="1"/>
</dbReference>
<evidence type="ECO:0000313" key="2">
    <source>
        <dbReference type="EMBL" id="CAD7430070.1"/>
    </source>
</evidence>
<evidence type="ECO:0000259" key="1">
    <source>
        <dbReference type="Pfam" id="PF00856"/>
    </source>
</evidence>
<reference evidence="2" key="1">
    <citation type="submission" date="2020-11" db="EMBL/GenBank/DDBJ databases">
        <authorList>
            <person name="Tran Van P."/>
        </authorList>
    </citation>
    <scope>NUCLEOTIDE SEQUENCE</scope>
</reference>
<accession>A0A7R9HRN1</accession>
<dbReference type="CDD" id="cd20071">
    <property type="entry name" value="SET_SMYD"/>
    <property type="match status" value="1"/>
</dbReference>
<dbReference type="InterPro" id="IPR053010">
    <property type="entry name" value="SET_SmydA-8"/>
</dbReference>
<dbReference type="InterPro" id="IPR001214">
    <property type="entry name" value="SET_dom"/>
</dbReference>
<dbReference type="PANTHER" id="PTHR46455">
    <property type="entry name" value="SET AND MYND DOMAIN CONTAINING, ARTHROPOD-SPECIFIC, MEMBER 4, ISOFORM A"/>
    <property type="match status" value="1"/>
</dbReference>
<dbReference type="Gene3D" id="6.10.140.2220">
    <property type="match status" value="1"/>
</dbReference>